<accession>E4XCK9</accession>
<keyword evidence="1" id="KW-1133">Transmembrane helix</keyword>
<name>E4XCK9_OIKDI</name>
<protein>
    <submittedName>
        <fullName evidence="2">Uncharacterized protein</fullName>
    </submittedName>
</protein>
<dbReference type="AlphaFoldDB" id="E4XCK9"/>
<organism evidence="2">
    <name type="scientific">Oikopleura dioica</name>
    <name type="common">Tunicate</name>
    <dbReference type="NCBI Taxonomy" id="34765"/>
    <lineage>
        <taxon>Eukaryota</taxon>
        <taxon>Metazoa</taxon>
        <taxon>Chordata</taxon>
        <taxon>Tunicata</taxon>
        <taxon>Appendicularia</taxon>
        <taxon>Copelata</taxon>
        <taxon>Oikopleuridae</taxon>
        <taxon>Oikopleura</taxon>
    </lineage>
</organism>
<evidence type="ECO:0000313" key="2">
    <source>
        <dbReference type="EMBL" id="CBY09334.1"/>
    </source>
</evidence>
<sequence>MPRRESEDWDISFDLKCDIKAALFAEMGKSGRARITPIPLSDDPARKRSEMSAIEHLGLVDSANWRQNRENMYQVWVRWCNEHGEDNRRRGVPANCPVSSAARQLLRSSLLVISSATVVTAAPLLVAGLPILIIEELQGPVQNPAPLHDSAFP</sequence>
<keyword evidence="3" id="KW-1185">Reference proteome</keyword>
<evidence type="ECO:0000256" key="1">
    <source>
        <dbReference type="SAM" id="Phobius"/>
    </source>
</evidence>
<feature type="transmembrane region" description="Helical" evidence="1">
    <location>
        <begin position="110"/>
        <end position="134"/>
    </location>
</feature>
<dbReference type="EMBL" id="FN653036">
    <property type="protein sequence ID" value="CBY09334.1"/>
    <property type="molecule type" value="Genomic_DNA"/>
</dbReference>
<reference evidence="2" key="1">
    <citation type="journal article" date="2010" name="Science">
        <title>Plasticity of animal genome architecture unmasked by rapid evolution of a pelagic tunicate.</title>
        <authorList>
            <person name="Denoeud F."/>
            <person name="Henriet S."/>
            <person name="Mungpakdee S."/>
            <person name="Aury J.M."/>
            <person name="Da Silva C."/>
            <person name="Brinkmann H."/>
            <person name="Mikhaleva J."/>
            <person name="Olsen L.C."/>
            <person name="Jubin C."/>
            <person name="Canestro C."/>
            <person name="Bouquet J.M."/>
            <person name="Danks G."/>
            <person name="Poulain J."/>
            <person name="Campsteijn C."/>
            <person name="Adamski M."/>
            <person name="Cross I."/>
            <person name="Yadetie F."/>
            <person name="Muffato M."/>
            <person name="Louis A."/>
            <person name="Butcher S."/>
            <person name="Tsagkogeorga G."/>
            <person name="Konrad A."/>
            <person name="Singh S."/>
            <person name="Jensen M.F."/>
            <person name="Cong E.H."/>
            <person name="Eikeseth-Otteraa H."/>
            <person name="Noel B."/>
            <person name="Anthouard V."/>
            <person name="Porcel B.M."/>
            <person name="Kachouri-Lafond R."/>
            <person name="Nishino A."/>
            <person name="Ugolini M."/>
            <person name="Chourrout P."/>
            <person name="Nishida H."/>
            <person name="Aasland R."/>
            <person name="Huzurbazar S."/>
            <person name="Westhof E."/>
            <person name="Delsuc F."/>
            <person name="Lehrach H."/>
            <person name="Reinhardt R."/>
            <person name="Weissenbach J."/>
            <person name="Roy S.W."/>
            <person name="Artiguenave F."/>
            <person name="Postlethwait J.H."/>
            <person name="Manak J.R."/>
            <person name="Thompson E.M."/>
            <person name="Jaillon O."/>
            <person name="Du Pasquier L."/>
            <person name="Boudinot P."/>
            <person name="Liberles D.A."/>
            <person name="Volff J.N."/>
            <person name="Philippe H."/>
            <person name="Lenhard B."/>
            <person name="Roest Crollius H."/>
            <person name="Wincker P."/>
            <person name="Chourrout D."/>
        </authorList>
    </citation>
    <scope>NUCLEOTIDE SEQUENCE [LARGE SCALE GENOMIC DNA]</scope>
</reference>
<keyword evidence="1" id="KW-0812">Transmembrane</keyword>
<dbReference type="InParanoid" id="E4XCK9"/>
<evidence type="ECO:0000313" key="3">
    <source>
        <dbReference type="Proteomes" id="UP000001307"/>
    </source>
</evidence>
<proteinExistence type="predicted"/>
<keyword evidence="1" id="KW-0472">Membrane</keyword>
<gene>
    <name evidence="2" type="ORF">GSOID_T00007881001</name>
</gene>
<dbReference type="Proteomes" id="UP000001307">
    <property type="component" value="Unassembled WGS sequence"/>
</dbReference>